<dbReference type="Gene3D" id="2.60.40.1610">
    <property type="entry name" value="Domain of unknown function DUF1254"/>
    <property type="match status" value="1"/>
</dbReference>
<name>A0A318TPP8_9BRAD</name>
<keyword evidence="2" id="KW-0732">Signal</keyword>
<reference evidence="5 6" key="1">
    <citation type="submission" date="2018-06" db="EMBL/GenBank/DDBJ databases">
        <title>Genomic Encyclopedia of Archaeal and Bacterial Type Strains, Phase II (KMG-II): from individual species to whole genera.</title>
        <authorList>
            <person name="Goeker M."/>
        </authorList>
    </citation>
    <scope>NUCLEOTIDE SEQUENCE [LARGE SCALE GENOMIC DNA]</scope>
    <source>
        <strain evidence="5 6">JCM 11668</strain>
    </source>
</reference>
<organism evidence="5 6">
    <name type="scientific">Rhodopseudomonas faecalis</name>
    <dbReference type="NCBI Taxonomy" id="99655"/>
    <lineage>
        <taxon>Bacteria</taxon>
        <taxon>Pseudomonadati</taxon>
        <taxon>Pseudomonadota</taxon>
        <taxon>Alphaproteobacteria</taxon>
        <taxon>Hyphomicrobiales</taxon>
        <taxon>Nitrobacteraceae</taxon>
        <taxon>Rhodopseudomonas</taxon>
    </lineage>
</organism>
<feature type="chain" id="PRO_5016311939" description="Cell envelope protein" evidence="2">
    <location>
        <begin position="24"/>
        <end position="546"/>
    </location>
</feature>
<dbReference type="OrthoDB" id="9777345at2"/>
<proteinExistence type="predicted"/>
<dbReference type="SUPFAM" id="SSF160935">
    <property type="entry name" value="VPA0735-like"/>
    <property type="match status" value="1"/>
</dbReference>
<evidence type="ECO:0000256" key="2">
    <source>
        <dbReference type="SAM" id="SignalP"/>
    </source>
</evidence>
<dbReference type="Pfam" id="PF06742">
    <property type="entry name" value="DUF1214"/>
    <property type="match status" value="1"/>
</dbReference>
<evidence type="ECO:0008006" key="7">
    <source>
        <dbReference type="Google" id="ProtNLM"/>
    </source>
</evidence>
<dbReference type="PANTHER" id="PTHR36509:SF2">
    <property type="entry name" value="BLL3101 PROTEIN"/>
    <property type="match status" value="1"/>
</dbReference>
<evidence type="ECO:0000259" key="4">
    <source>
        <dbReference type="Pfam" id="PF06863"/>
    </source>
</evidence>
<evidence type="ECO:0000313" key="5">
    <source>
        <dbReference type="EMBL" id="PYF03895.1"/>
    </source>
</evidence>
<evidence type="ECO:0000313" key="6">
    <source>
        <dbReference type="Proteomes" id="UP000248148"/>
    </source>
</evidence>
<feature type="compositionally biased region" description="Low complexity" evidence="1">
    <location>
        <begin position="476"/>
        <end position="514"/>
    </location>
</feature>
<evidence type="ECO:0000259" key="3">
    <source>
        <dbReference type="Pfam" id="PF06742"/>
    </source>
</evidence>
<comment type="caution">
    <text evidence="5">The sequence shown here is derived from an EMBL/GenBank/DDBJ whole genome shotgun (WGS) entry which is preliminary data.</text>
</comment>
<feature type="domain" description="DUF1254" evidence="4">
    <location>
        <begin position="75"/>
        <end position="207"/>
    </location>
</feature>
<feature type="region of interest" description="Disordered" evidence="1">
    <location>
        <begin position="476"/>
        <end position="546"/>
    </location>
</feature>
<dbReference type="Gene3D" id="2.60.120.600">
    <property type="entry name" value="Domain of unknown function DUF1214, C-terminal domain"/>
    <property type="match status" value="1"/>
</dbReference>
<dbReference type="PANTHER" id="PTHR36509">
    <property type="entry name" value="BLL3101 PROTEIN"/>
    <property type="match status" value="1"/>
</dbReference>
<dbReference type="InterPro" id="IPR037050">
    <property type="entry name" value="DUF1254_sf"/>
</dbReference>
<feature type="signal peptide" evidence="2">
    <location>
        <begin position="1"/>
        <end position="23"/>
    </location>
</feature>
<dbReference type="EMBL" id="QJTI01000005">
    <property type="protein sequence ID" value="PYF03895.1"/>
    <property type="molecule type" value="Genomic_DNA"/>
</dbReference>
<gene>
    <name evidence="5" type="ORF">BJ122_105153</name>
</gene>
<dbReference type="InterPro" id="IPR037049">
    <property type="entry name" value="DUF1214_C_sf"/>
</dbReference>
<dbReference type="InterPro" id="IPR010679">
    <property type="entry name" value="DUF1254"/>
</dbReference>
<evidence type="ECO:0000256" key="1">
    <source>
        <dbReference type="SAM" id="MobiDB-lite"/>
    </source>
</evidence>
<protein>
    <recommendedName>
        <fullName evidence="7">Cell envelope protein</fullName>
    </recommendedName>
</protein>
<dbReference type="Proteomes" id="UP000248148">
    <property type="component" value="Unassembled WGS sequence"/>
</dbReference>
<sequence>MLLRPMKTILPVTIATMAIGVLSADCASARDKLQKGDVKAIAEEAFVYGYPMVMNYGVYYESFVDTASSQYKAPFNQFYNTARVYTPADTAVVTPNSDTPYSFIGMDLRAEPIVICNPDIEQSRYFSLQLIDMYTFNYGYMGTRTTGNAAQCALVAGPRWKGKAPKTIKTVFRSETDFSLGLIRTQLFNAADIDNVKKIQAGYRAMPLSQFEGRAAKARSSAVKWPKIDKELGAKDPFGYLNFLLTYAPATGPAAVEAPMRARFARIGIRAGKPFDVAKLTADQREELEAGIKSGMEKIKAKIDNLGGVENGWRIASNAFGDRAMYAGDYARRAAAAMAGIYGNDAAEALYPMLATDAEGKKPDTGANNYALTFPAGMLPPAKAFWSVTMYDGKTQLLINNPINRYLINSPMLPDLKKNADGSLTLLLQKDSPGPDKQANWLPAPNGPAYIVMRIYWPEATALNGSWKPPAAQIVKAEPPAAPAQAEPAAPADASQAEPAKADAASPEPAKSEATTPEAAKSEPDKTEPAAQPATPDPAKDQPSKE</sequence>
<accession>A0A318TPP8</accession>
<dbReference type="RefSeq" id="WP_110780324.1">
    <property type="nucleotide sequence ID" value="NZ_QJTI01000005.1"/>
</dbReference>
<dbReference type="InterPro" id="IPR010621">
    <property type="entry name" value="DUF1214"/>
</dbReference>
<dbReference type="Pfam" id="PF06863">
    <property type="entry name" value="DUF1254"/>
    <property type="match status" value="1"/>
</dbReference>
<feature type="domain" description="DUF1214" evidence="3">
    <location>
        <begin position="348"/>
        <end position="459"/>
    </location>
</feature>
<dbReference type="AlphaFoldDB" id="A0A318TPP8"/>
<keyword evidence="6" id="KW-1185">Reference proteome</keyword>